<reference evidence="1" key="1">
    <citation type="submission" date="2023-04" db="EMBL/GenBank/DDBJ databases">
        <authorList>
            <person name="Vijverberg K."/>
            <person name="Xiong W."/>
            <person name="Schranz E."/>
        </authorList>
    </citation>
    <scope>NUCLEOTIDE SEQUENCE</scope>
</reference>
<gene>
    <name evidence="1" type="ORF">LSALG_LOCUS7289</name>
</gene>
<proteinExistence type="predicted"/>
<evidence type="ECO:0000313" key="2">
    <source>
        <dbReference type="Proteomes" id="UP001177003"/>
    </source>
</evidence>
<protein>
    <submittedName>
        <fullName evidence="1">Uncharacterized protein</fullName>
    </submittedName>
</protein>
<name>A0AA35Y6B3_LACSI</name>
<dbReference type="EMBL" id="OX465077">
    <property type="protein sequence ID" value="CAI9266760.1"/>
    <property type="molecule type" value="Genomic_DNA"/>
</dbReference>
<keyword evidence="2" id="KW-1185">Reference proteome</keyword>
<accession>A0AA35Y6B3</accession>
<evidence type="ECO:0000313" key="1">
    <source>
        <dbReference type="EMBL" id="CAI9266760.1"/>
    </source>
</evidence>
<organism evidence="1 2">
    <name type="scientific">Lactuca saligna</name>
    <name type="common">Willowleaf lettuce</name>
    <dbReference type="NCBI Taxonomy" id="75948"/>
    <lineage>
        <taxon>Eukaryota</taxon>
        <taxon>Viridiplantae</taxon>
        <taxon>Streptophyta</taxon>
        <taxon>Embryophyta</taxon>
        <taxon>Tracheophyta</taxon>
        <taxon>Spermatophyta</taxon>
        <taxon>Magnoliopsida</taxon>
        <taxon>eudicotyledons</taxon>
        <taxon>Gunneridae</taxon>
        <taxon>Pentapetalae</taxon>
        <taxon>asterids</taxon>
        <taxon>campanulids</taxon>
        <taxon>Asterales</taxon>
        <taxon>Asteraceae</taxon>
        <taxon>Cichorioideae</taxon>
        <taxon>Cichorieae</taxon>
        <taxon>Lactucinae</taxon>
        <taxon>Lactuca</taxon>
    </lineage>
</organism>
<dbReference type="Proteomes" id="UP001177003">
    <property type="component" value="Chromosome 1"/>
</dbReference>
<sequence>MGKEVSKLDHNYSSLNTKVDIIVAVVTKVVESYTSLLPKVDKKSESDTQSFAKLEELLGNLTELVSKLGCFSRSLITLESLSQNILSLESTLTTELALLMKLVHLMPTDAPPDHT</sequence>
<dbReference type="AlphaFoldDB" id="A0AA35Y6B3"/>